<evidence type="ECO:0008006" key="3">
    <source>
        <dbReference type="Google" id="ProtNLM"/>
    </source>
</evidence>
<proteinExistence type="predicted"/>
<dbReference type="OrthoDB" id="5431975at2"/>
<dbReference type="PANTHER" id="PTHR42240">
    <property type="entry name" value="DUF211 DOMAIN-CONTAINING PROTEIN"/>
    <property type="match status" value="1"/>
</dbReference>
<accession>A0A1I0BUV9</accession>
<dbReference type="EMBL" id="FOIA01000012">
    <property type="protein sequence ID" value="SET10236.1"/>
    <property type="molecule type" value="Genomic_DNA"/>
</dbReference>
<reference evidence="2" key="1">
    <citation type="submission" date="2016-10" db="EMBL/GenBank/DDBJ databases">
        <authorList>
            <person name="Varghese N."/>
            <person name="Submissions S."/>
        </authorList>
    </citation>
    <scope>NUCLEOTIDE SEQUENCE [LARGE SCALE GENOMIC DNA]</scope>
    <source>
        <strain evidence="2">Nm71</strain>
    </source>
</reference>
<evidence type="ECO:0000313" key="1">
    <source>
        <dbReference type="EMBL" id="SET10236.1"/>
    </source>
</evidence>
<dbReference type="SUPFAM" id="SSF160363">
    <property type="entry name" value="MTH889-like"/>
    <property type="match status" value="1"/>
</dbReference>
<dbReference type="Proteomes" id="UP000199345">
    <property type="component" value="Unassembled WGS sequence"/>
</dbReference>
<dbReference type="Gene3D" id="3.30.70.1340">
    <property type="entry name" value="MTH889-like domain"/>
    <property type="match status" value="1"/>
</dbReference>
<keyword evidence="2" id="KW-1185">Reference proteome</keyword>
<dbReference type="Pfam" id="PF02680">
    <property type="entry name" value="DUF211"/>
    <property type="match status" value="1"/>
</dbReference>
<name>A0A1I0BUV9_9PROT</name>
<dbReference type="PANTHER" id="PTHR42240:SF1">
    <property type="entry name" value="DUF211 DOMAIN-CONTAINING PROTEIN"/>
    <property type="match status" value="1"/>
</dbReference>
<dbReference type="InterPro" id="IPR023129">
    <property type="entry name" value="MTH889-like_dom_sf"/>
</dbReference>
<evidence type="ECO:0000313" key="2">
    <source>
        <dbReference type="Proteomes" id="UP000199345"/>
    </source>
</evidence>
<dbReference type="RefSeq" id="WP_090657996.1">
    <property type="nucleotide sequence ID" value="NZ_FOIA01000012.1"/>
</dbReference>
<sequence>MVRVKHLILDVLKPHQPNGLAFASALAEKCPDCHIKYTVVEVDEKTESVILSIAGDNIRFEIIEEAISTMGASIHSIDEVEVVGTDPAA</sequence>
<protein>
    <recommendedName>
        <fullName evidence="3">DUF211 domain-containing protein</fullName>
    </recommendedName>
</protein>
<gene>
    <name evidence="1" type="ORF">SAMN05216326_1121</name>
</gene>
<dbReference type="InterPro" id="IPR003831">
    <property type="entry name" value="DUF211"/>
</dbReference>
<dbReference type="AlphaFoldDB" id="A0A1I0BUV9"/>
<organism evidence="1 2">
    <name type="scientific">Nitrosomonas marina</name>
    <dbReference type="NCBI Taxonomy" id="917"/>
    <lineage>
        <taxon>Bacteria</taxon>
        <taxon>Pseudomonadati</taxon>
        <taxon>Pseudomonadota</taxon>
        <taxon>Betaproteobacteria</taxon>
        <taxon>Nitrosomonadales</taxon>
        <taxon>Nitrosomonadaceae</taxon>
        <taxon>Nitrosomonas</taxon>
    </lineage>
</organism>